<feature type="transmembrane region" description="Helical" evidence="1">
    <location>
        <begin position="36"/>
        <end position="57"/>
    </location>
</feature>
<dbReference type="Proteomes" id="UP000265566">
    <property type="component" value="Chromosome 7"/>
</dbReference>
<gene>
    <name evidence="2" type="ORF">MtrunA17_Chr7g0236681</name>
</gene>
<dbReference type="EMBL" id="PSQE01000007">
    <property type="protein sequence ID" value="RHN45922.1"/>
    <property type="molecule type" value="Genomic_DNA"/>
</dbReference>
<dbReference type="Gramene" id="rna40349">
    <property type="protein sequence ID" value="RHN45922.1"/>
    <property type="gene ID" value="gene40349"/>
</dbReference>
<keyword evidence="1" id="KW-1133">Transmembrane helix</keyword>
<dbReference type="EC" id="2.7.11.1" evidence="2"/>
<name>A0A396GXU9_MEDTR</name>
<reference evidence="2" key="1">
    <citation type="journal article" date="2018" name="Nat. Plants">
        <title>Whole-genome landscape of Medicago truncatula symbiotic genes.</title>
        <authorList>
            <person name="Pecrix Y."/>
            <person name="Gamas P."/>
            <person name="Carrere S."/>
        </authorList>
    </citation>
    <scope>NUCLEOTIDE SEQUENCE</scope>
    <source>
        <tissue evidence="2">Leaves</tissue>
    </source>
</reference>
<evidence type="ECO:0000256" key="1">
    <source>
        <dbReference type="SAM" id="Phobius"/>
    </source>
</evidence>
<keyword evidence="1" id="KW-0472">Membrane</keyword>
<keyword evidence="2" id="KW-0418">Kinase</keyword>
<protein>
    <submittedName>
        <fullName evidence="2">Putative non-specific serine/threonine protein kinase</fullName>
        <ecNumber evidence="2">2.7.11.1</ecNumber>
    </submittedName>
</protein>
<dbReference type="GO" id="GO:0004674">
    <property type="term" value="F:protein serine/threonine kinase activity"/>
    <property type="evidence" value="ECO:0007669"/>
    <property type="project" value="UniProtKB-KW"/>
</dbReference>
<evidence type="ECO:0000313" key="2">
    <source>
        <dbReference type="EMBL" id="RHN45922.1"/>
    </source>
</evidence>
<dbReference type="AlphaFoldDB" id="A0A396GXU9"/>
<proteinExistence type="predicted"/>
<keyword evidence="2" id="KW-0723">Serine/threonine-protein kinase</keyword>
<comment type="caution">
    <text evidence="2">The sequence shown here is derived from an EMBL/GenBank/DDBJ whole genome shotgun (WGS) entry which is preliminary data.</text>
</comment>
<organism evidence="2">
    <name type="scientific">Medicago truncatula</name>
    <name type="common">Barrel medic</name>
    <name type="synonym">Medicago tribuloides</name>
    <dbReference type="NCBI Taxonomy" id="3880"/>
    <lineage>
        <taxon>Eukaryota</taxon>
        <taxon>Viridiplantae</taxon>
        <taxon>Streptophyta</taxon>
        <taxon>Embryophyta</taxon>
        <taxon>Tracheophyta</taxon>
        <taxon>Spermatophyta</taxon>
        <taxon>Magnoliopsida</taxon>
        <taxon>eudicotyledons</taxon>
        <taxon>Gunneridae</taxon>
        <taxon>Pentapetalae</taxon>
        <taxon>rosids</taxon>
        <taxon>fabids</taxon>
        <taxon>Fabales</taxon>
        <taxon>Fabaceae</taxon>
        <taxon>Papilionoideae</taxon>
        <taxon>50 kb inversion clade</taxon>
        <taxon>NPAAA clade</taxon>
        <taxon>Hologalegina</taxon>
        <taxon>IRL clade</taxon>
        <taxon>Trifolieae</taxon>
        <taxon>Medicago</taxon>
    </lineage>
</organism>
<keyword evidence="2" id="KW-0808">Transferase</keyword>
<sequence length="79" mass="9004">MSWTRNLIDIQLESGGLDLYVRVAHAEPDRGRNKTIIITIEVIVGTLVIVLCAYIMWRRTSKNSGNIPEMSSNYVFHLI</sequence>
<keyword evidence="1" id="KW-0812">Transmembrane</keyword>
<accession>A0A396GXU9</accession>